<feature type="signal peptide" evidence="2">
    <location>
        <begin position="1"/>
        <end position="32"/>
    </location>
</feature>
<dbReference type="STRING" id="1817825.A2720_01560"/>
<dbReference type="NCBIfam" id="TIGR01451">
    <property type="entry name" value="B_ant_repeat"/>
    <property type="match status" value="3"/>
</dbReference>
<dbReference type="PANTHER" id="PTHR34819:SF3">
    <property type="entry name" value="CELL SURFACE PROTEIN"/>
    <property type="match status" value="1"/>
</dbReference>
<comment type="caution">
    <text evidence="3">The sequence shown here is derived from an EMBL/GenBank/DDBJ whole genome shotgun (WGS) entry which is preliminary data.</text>
</comment>
<keyword evidence="1" id="KW-1133">Transmembrane helix</keyword>
<evidence type="ECO:0000256" key="2">
    <source>
        <dbReference type="SAM" id="SignalP"/>
    </source>
</evidence>
<evidence type="ECO:0000313" key="3">
    <source>
        <dbReference type="EMBL" id="OGE81206.1"/>
    </source>
</evidence>
<dbReference type="InterPro" id="IPR047589">
    <property type="entry name" value="DUF11_rpt"/>
</dbReference>
<proteinExistence type="predicted"/>
<sequence length="482" mass="50802">MIKTQPLKNKIAIPVGLALILAVAGSFSLAGAQTAPQTKLFLQYQARNVTFGQTEFDFGIGGKPGDQLEFRVQLSNAGGNVATNARVQISLPAGITRVSGTDLTNFGNLAVGANSFSTFLARIGTADNFPTGQNVYASTASATADNIIQSTLPLINSVAIQVTRDANPLIAVAMEGRNVTQGTAFGKLIPARLGDKLEFRTAISNTGDTAVNLKAINKILPINLKFVPGTLKVAGMDTFFGDLFNSHLLLGDLAKNQTRVITYEVIIIPSIDTGSMITNTVTLTMDNGSVRADGAQVSIQGAMSGGSVAGTSINIVLSHKAFNQTQNRNATEVTAQPNDLIVYTLTAQNTGNGTAQAYVVWDDLSDVLQLSNLVDFNGAEFFLGTLKLKWQPADILASSKMEKRFSIKVRNTSATDRVMTNNFGNITNINVAAVAGTSVVASTQFVAPRTGPSSILSLILAALTVGSGVIFGQRRLKKAKKA</sequence>
<keyword evidence="1" id="KW-0812">Transmembrane</keyword>
<feature type="chain" id="PRO_5009520212" evidence="2">
    <location>
        <begin position="33"/>
        <end position="482"/>
    </location>
</feature>
<reference evidence="3 4" key="1">
    <citation type="journal article" date="2016" name="Nat. Commun.">
        <title>Thousands of microbial genomes shed light on interconnected biogeochemical processes in an aquifer system.</title>
        <authorList>
            <person name="Anantharaman K."/>
            <person name="Brown C.T."/>
            <person name="Hug L.A."/>
            <person name="Sharon I."/>
            <person name="Castelle C.J."/>
            <person name="Probst A.J."/>
            <person name="Thomas B.C."/>
            <person name="Singh A."/>
            <person name="Wilkins M.J."/>
            <person name="Karaoz U."/>
            <person name="Brodie E.L."/>
            <person name="Williams K.H."/>
            <person name="Hubbard S.S."/>
            <person name="Banfield J.F."/>
        </authorList>
    </citation>
    <scope>NUCLEOTIDE SEQUENCE [LARGE SCALE GENOMIC DNA]</scope>
</reference>
<dbReference type="InterPro" id="IPR051172">
    <property type="entry name" value="Chlamydia_OmcB"/>
</dbReference>
<dbReference type="AlphaFoldDB" id="A0A1F5NU62"/>
<keyword evidence="1" id="KW-0472">Membrane</keyword>
<evidence type="ECO:0000313" key="4">
    <source>
        <dbReference type="Proteomes" id="UP000178892"/>
    </source>
</evidence>
<name>A0A1F5NU62_9BACT</name>
<keyword evidence="2" id="KW-0732">Signal</keyword>
<feature type="transmembrane region" description="Helical" evidence="1">
    <location>
        <begin position="454"/>
        <end position="472"/>
    </location>
</feature>
<evidence type="ECO:0000256" key="1">
    <source>
        <dbReference type="SAM" id="Phobius"/>
    </source>
</evidence>
<organism evidence="3 4">
    <name type="scientific">Candidatus Doudnabacteria bacterium RIFCSPHIGHO2_01_FULL_46_24</name>
    <dbReference type="NCBI Taxonomy" id="1817825"/>
    <lineage>
        <taxon>Bacteria</taxon>
        <taxon>Candidatus Doudnaibacteriota</taxon>
    </lineage>
</organism>
<gene>
    <name evidence="3" type="ORF">A2720_01560</name>
</gene>
<dbReference type="PANTHER" id="PTHR34819">
    <property type="entry name" value="LARGE CYSTEINE-RICH PERIPLASMIC PROTEIN OMCB"/>
    <property type="match status" value="1"/>
</dbReference>
<protein>
    <submittedName>
        <fullName evidence="3">Uncharacterized protein</fullName>
    </submittedName>
</protein>
<accession>A0A1F5NU62</accession>
<dbReference type="Proteomes" id="UP000178892">
    <property type="component" value="Unassembled WGS sequence"/>
</dbReference>
<dbReference type="EMBL" id="MFEL01000010">
    <property type="protein sequence ID" value="OGE81206.1"/>
    <property type="molecule type" value="Genomic_DNA"/>
</dbReference>